<gene>
    <name evidence="1" type="ORF">J0A66_13145</name>
</gene>
<protein>
    <submittedName>
        <fullName evidence="1">Uncharacterized protein</fullName>
    </submittedName>
</protein>
<accession>A0A939DP42</accession>
<sequence length="128" mass="14226">MGEQIVCWHCGETLKDLILPMSRREACVHCGADQHVCKLCTEFDGRHCTEQRAEPPTDKEKANFCDYFKPRSNAYGGGYQDKSQAAKARLAALFGDEEPVPTEPGQQDKTLTPAELAEQKLRKLLGGD</sequence>
<dbReference type="RefSeq" id="WP_206574290.1">
    <property type="nucleotide sequence ID" value="NZ_JAFKCV010000007.1"/>
</dbReference>
<name>A0A939DP42_9ALTE</name>
<organism evidence="1 2">
    <name type="scientific">Bowmanella dokdonensis</name>
    <dbReference type="NCBI Taxonomy" id="751969"/>
    <lineage>
        <taxon>Bacteria</taxon>
        <taxon>Pseudomonadati</taxon>
        <taxon>Pseudomonadota</taxon>
        <taxon>Gammaproteobacteria</taxon>
        <taxon>Alteromonadales</taxon>
        <taxon>Alteromonadaceae</taxon>
        <taxon>Bowmanella</taxon>
    </lineage>
</organism>
<reference evidence="1" key="1">
    <citation type="submission" date="2021-03" db="EMBL/GenBank/DDBJ databases">
        <title>novel species isolated from a fishpond in China.</title>
        <authorList>
            <person name="Lu H."/>
            <person name="Cai Z."/>
        </authorList>
    </citation>
    <scope>NUCLEOTIDE SEQUENCE</scope>
    <source>
        <strain evidence="1">JCM 30855</strain>
    </source>
</reference>
<dbReference type="EMBL" id="JAFKCV010000007">
    <property type="protein sequence ID" value="MBN7826175.1"/>
    <property type="molecule type" value="Genomic_DNA"/>
</dbReference>
<evidence type="ECO:0000313" key="2">
    <source>
        <dbReference type="Proteomes" id="UP000664654"/>
    </source>
</evidence>
<comment type="caution">
    <text evidence="1">The sequence shown here is derived from an EMBL/GenBank/DDBJ whole genome shotgun (WGS) entry which is preliminary data.</text>
</comment>
<dbReference type="Proteomes" id="UP000664654">
    <property type="component" value="Unassembled WGS sequence"/>
</dbReference>
<dbReference type="AlphaFoldDB" id="A0A939DP42"/>
<proteinExistence type="predicted"/>
<keyword evidence="2" id="KW-1185">Reference proteome</keyword>
<evidence type="ECO:0000313" key="1">
    <source>
        <dbReference type="EMBL" id="MBN7826175.1"/>
    </source>
</evidence>